<feature type="domain" description="Peptidase S9 prolyl oligopeptidase catalytic" evidence="2">
    <location>
        <begin position="10"/>
        <end position="133"/>
    </location>
</feature>
<dbReference type="SUPFAM" id="SSF53474">
    <property type="entry name" value="alpha/beta-Hydrolases"/>
    <property type="match status" value="1"/>
</dbReference>
<proteinExistence type="predicted"/>
<reference evidence="3 4" key="1">
    <citation type="submission" date="2021-02" db="EMBL/GenBank/DDBJ databases">
        <title>Alicyclobacillus curvatus sp. nov. and Alicyclobacillus mengziensis sp. nov., two acidophilic bacteria isolated from acid mine drainage.</title>
        <authorList>
            <person name="Huang Y."/>
        </authorList>
    </citation>
    <scope>NUCLEOTIDE SEQUENCE [LARGE SCALE GENOMIC DNA]</scope>
    <source>
        <strain evidence="3 4">S30H14</strain>
    </source>
</reference>
<protein>
    <submittedName>
        <fullName evidence="3">DUF829 domain-containing protein</fullName>
    </submittedName>
</protein>
<dbReference type="KEGG" id="afx:JZ786_13750"/>
<dbReference type="PANTHER" id="PTHR42776">
    <property type="entry name" value="SERINE PEPTIDASE S9 FAMILY MEMBER"/>
    <property type="match status" value="1"/>
</dbReference>
<keyword evidence="4" id="KW-1185">Reference proteome</keyword>
<dbReference type="InterPro" id="IPR001375">
    <property type="entry name" value="Peptidase_S9_cat"/>
</dbReference>
<dbReference type="EMBL" id="CP071182">
    <property type="protein sequence ID" value="QSO45620.1"/>
    <property type="molecule type" value="Genomic_DNA"/>
</dbReference>
<dbReference type="Gene3D" id="3.40.50.1820">
    <property type="entry name" value="alpha/beta hydrolase"/>
    <property type="match status" value="1"/>
</dbReference>
<gene>
    <name evidence="3" type="ORF">JZ786_13750</name>
</gene>
<organism evidence="3 4">
    <name type="scientific">Alicyclobacillus mengziensis</name>
    <dbReference type="NCBI Taxonomy" id="2931921"/>
    <lineage>
        <taxon>Bacteria</taxon>
        <taxon>Bacillati</taxon>
        <taxon>Bacillota</taxon>
        <taxon>Bacilli</taxon>
        <taxon>Bacillales</taxon>
        <taxon>Alicyclobacillaceae</taxon>
        <taxon>Alicyclobacillus</taxon>
    </lineage>
</organism>
<dbReference type="GO" id="GO:0006508">
    <property type="term" value="P:proteolysis"/>
    <property type="evidence" value="ECO:0007669"/>
    <property type="project" value="InterPro"/>
</dbReference>
<sequence>MTAAADAEVRAVVAVSPFVGLNDYVTWGTKNAKTGTLWYRELKILEEIYGSQVNSKEYNERSPATKKIQSPVLLLQGTADHHVSWETVQMFYQQMKAANKVVKFVLYPGGHHGLHGQYSIQSTQEIDAWFHKYGLSGNF</sequence>
<dbReference type="Proteomes" id="UP000663505">
    <property type="component" value="Chromosome"/>
</dbReference>
<dbReference type="InterPro" id="IPR029058">
    <property type="entry name" value="AB_hydrolase_fold"/>
</dbReference>
<accession>A0A9X7Z5U6</accession>
<name>A0A9X7Z5U6_9BACL</name>
<dbReference type="PANTHER" id="PTHR42776:SF27">
    <property type="entry name" value="DIPEPTIDYL PEPTIDASE FAMILY MEMBER 6"/>
    <property type="match status" value="1"/>
</dbReference>
<dbReference type="AlphaFoldDB" id="A0A9X7Z5U6"/>
<dbReference type="GO" id="GO:0004252">
    <property type="term" value="F:serine-type endopeptidase activity"/>
    <property type="evidence" value="ECO:0007669"/>
    <property type="project" value="TreeGrafter"/>
</dbReference>
<evidence type="ECO:0000259" key="2">
    <source>
        <dbReference type="Pfam" id="PF00326"/>
    </source>
</evidence>
<evidence type="ECO:0000256" key="1">
    <source>
        <dbReference type="ARBA" id="ARBA00022801"/>
    </source>
</evidence>
<dbReference type="Pfam" id="PF00326">
    <property type="entry name" value="Peptidase_S9"/>
    <property type="match status" value="1"/>
</dbReference>
<evidence type="ECO:0000313" key="3">
    <source>
        <dbReference type="EMBL" id="QSO45620.1"/>
    </source>
</evidence>
<evidence type="ECO:0000313" key="4">
    <source>
        <dbReference type="Proteomes" id="UP000663505"/>
    </source>
</evidence>
<dbReference type="RefSeq" id="WP_206654989.1">
    <property type="nucleotide sequence ID" value="NZ_CP071182.1"/>
</dbReference>
<keyword evidence="1" id="KW-0378">Hydrolase</keyword>